<proteinExistence type="predicted"/>
<dbReference type="Proteomes" id="UP000241655">
    <property type="component" value="Segment"/>
</dbReference>
<gene>
    <name evidence="1" type="primary">68</name>
    <name evidence="1" type="ORF">PBI_BALOO_68</name>
</gene>
<reference evidence="1 2" key="1">
    <citation type="submission" date="2018-02" db="EMBL/GenBank/DDBJ databases">
        <authorList>
            <person name="Ng W.L."/>
            <person name="Stoner T.H."/>
            <person name="Russell D.A."/>
            <person name="Garlena R.A."/>
            <person name="Stoner T.H."/>
            <person name="Pope W.H."/>
            <person name="Jacobs-Sera D."/>
            <person name="Hatfull G.F."/>
        </authorList>
    </citation>
    <scope>NUCLEOTIDE SEQUENCE [LARGE SCALE GENOMIC DNA]</scope>
</reference>
<evidence type="ECO:0000313" key="2">
    <source>
        <dbReference type="Proteomes" id="UP000241655"/>
    </source>
</evidence>
<evidence type="ECO:0000313" key="1">
    <source>
        <dbReference type="EMBL" id="AVJ49073.1"/>
    </source>
</evidence>
<organism evidence="1 2">
    <name type="scientific">Mycobacterium phage Baloo</name>
    <dbReference type="NCBI Taxonomy" id="2099645"/>
    <lineage>
        <taxon>Viruses</taxon>
        <taxon>Duplodnaviria</taxon>
        <taxon>Heunggongvirae</taxon>
        <taxon>Uroviricota</taxon>
        <taxon>Caudoviricetes</taxon>
        <taxon>Bclasvirinae</taxon>
        <taxon>Pipefishvirus</taxon>
        <taxon>Pipefishvirus athena</taxon>
    </lineage>
</organism>
<name>A0A2P1CCX1_9CAUD</name>
<protein>
    <submittedName>
        <fullName evidence="1">Uncharacterized protein</fullName>
    </submittedName>
</protein>
<dbReference type="EMBL" id="MG920059">
    <property type="protein sequence ID" value="AVJ49073.1"/>
    <property type="molecule type" value="Genomic_DNA"/>
</dbReference>
<sequence>MIDIDAARASLPPLVAAGPQNDARGAVHTPHVEMPEIVREALASGKQWHLLTPEQQEAGLAWMRNQRGANFWKAQA</sequence>
<accession>A0A2P1CCX1</accession>